<dbReference type="CDD" id="cd11386">
    <property type="entry name" value="MCP_signal"/>
    <property type="match status" value="1"/>
</dbReference>
<dbReference type="SMART" id="SM00283">
    <property type="entry name" value="MA"/>
    <property type="match status" value="1"/>
</dbReference>
<feature type="domain" description="HAMP" evidence="7">
    <location>
        <begin position="378"/>
        <end position="430"/>
    </location>
</feature>
<dbReference type="SUPFAM" id="SSF58104">
    <property type="entry name" value="Methyl-accepting chemotaxis protein (MCP) signaling domain"/>
    <property type="match status" value="1"/>
</dbReference>
<dbReference type="eggNOG" id="COG0840">
    <property type="taxonomic scope" value="Bacteria"/>
</dbReference>
<dbReference type="Gene3D" id="1.10.8.500">
    <property type="entry name" value="HAMP domain in histidine kinase"/>
    <property type="match status" value="1"/>
</dbReference>
<reference evidence="9" key="2">
    <citation type="submission" date="2012-01" db="EMBL/GenBank/DDBJ databases">
        <title>Complete sequence of chromosome of Marinitoga piezophila KA3.</title>
        <authorList>
            <person name="Lucas S."/>
            <person name="Han J."/>
            <person name="Lapidus A."/>
            <person name="Cheng J.-F."/>
            <person name="Goodwin L."/>
            <person name="Pitluck S."/>
            <person name="Peters L."/>
            <person name="Mikhailova N."/>
            <person name="Teshima H."/>
            <person name="Detter J.C."/>
            <person name="Han C."/>
            <person name="Tapia R."/>
            <person name="Land M."/>
            <person name="Hauser L."/>
            <person name="Kyrpides N."/>
            <person name="Ivanova N."/>
            <person name="Pagani I."/>
            <person name="Jebbar M."/>
            <person name="Vannier P."/>
            <person name="Oger P."/>
            <person name="Cario A."/>
            <person name="Bartlett D."/>
            <person name="Noll K.M."/>
            <person name="Woyke T."/>
        </authorList>
    </citation>
    <scope>NUCLEOTIDE SEQUENCE [LARGE SCALE GENOMIC DNA]</scope>
    <source>
        <strain evidence="9">DSM 14283 / JCM 11233 / KA3</strain>
    </source>
</reference>
<dbReference type="CDD" id="cd06225">
    <property type="entry name" value="HAMP"/>
    <property type="match status" value="1"/>
</dbReference>
<evidence type="ECO:0000259" key="7">
    <source>
        <dbReference type="PROSITE" id="PS50885"/>
    </source>
</evidence>
<dbReference type="GO" id="GO:0016020">
    <property type="term" value="C:membrane"/>
    <property type="evidence" value="ECO:0007669"/>
    <property type="project" value="InterPro"/>
</dbReference>
<dbReference type="Pfam" id="PF00015">
    <property type="entry name" value="MCPsignal"/>
    <property type="match status" value="1"/>
</dbReference>
<organism evidence="8 9">
    <name type="scientific">Marinitoga piezophila (strain DSM 14283 / JCM 11233 / KA3)</name>
    <dbReference type="NCBI Taxonomy" id="443254"/>
    <lineage>
        <taxon>Bacteria</taxon>
        <taxon>Thermotogati</taxon>
        <taxon>Thermotogota</taxon>
        <taxon>Thermotogae</taxon>
        <taxon>Petrotogales</taxon>
        <taxon>Petrotogaceae</taxon>
        <taxon>Marinitoga</taxon>
    </lineage>
</organism>
<evidence type="ECO:0000256" key="1">
    <source>
        <dbReference type="ARBA" id="ARBA00023224"/>
    </source>
</evidence>
<name>H2J4A1_MARPK</name>
<dbReference type="SMART" id="SM00304">
    <property type="entry name" value="HAMP"/>
    <property type="match status" value="1"/>
</dbReference>
<keyword evidence="5" id="KW-0472">Membrane</keyword>
<comment type="similarity">
    <text evidence="2">Belongs to the methyl-accepting chemotaxis (MCP) protein family.</text>
</comment>
<dbReference type="PANTHER" id="PTHR32089">
    <property type="entry name" value="METHYL-ACCEPTING CHEMOTAXIS PROTEIN MCPB"/>
    <property type="match status" value="1"/>
</dbReference>
<evidence type="ECO:0000259" key="6">
    <source>
        <dbReference type="PROSITE" id="PS50111"/>
    </source>
</evidence>
<dbReference type="OrthoDB" id="45256at2"/>
<evidence type="ECO:0000313" key="9">
    <source>
        <dbReference type="Proteomes" id="UP000007161"/>
    </source>
</evidence>
<dbReference type="AlphaFoldDB" id="H2J4A1"/>
<dbReference type="PANTHER" id="PTHR32089:SF112">
    <property type="entry name" value="LYSOZYME-LIKE PROTEIN-RELATED"/>
    <property type="match status" value="1"/>
</dbReference>
<protein>
    <submittedName>
        <fullName evidence="8">Methyl-accepting chemotaxis protein</fullName>
    </submittedName>
</protein>
<feature type="transmembrane region" description="Helical" evidence="5">
    <location>
        <begin position="358"/>
        <end position="376"/>
    </location>
</feature>
<reference evidence="8 9" key="1">
    <citation type="journal article" date="2012" name="J. Bacteriol.">
        <title>Complete Genome Sequence of the Thermophilic, Piezophilic, Heterotrophic Bacterium Marinitoga piezophila KA3.</title>
        <authorList>
            <person name="Lucas S."/>
            <person name="Han J."/>
            <person name="Lapidus A."/>
            <person name="Cheng J.F."/>
            <person name="Goodwin L.A."/>
            <person name="Pitluck S."/>
            <person name="Peters L."/>
            <person name="Mikhailova N."/>
            <person name="Teshima H."/>
            <person name="Detter J.C."/>
            <person name="Han C."/>
            <person name="Tapia R."/>
            <person name="Land M."/>
            <person name="Hauser L."/>
            <person name="Kyrpides N.C."/>
            <person name="Ivanova N."/>
            <person name="Pagani I."/>
            <person name="Vannier P."/>
            <person name="Oger P."/>
            <person name="Bartlett D.H."/>
            <person name="Noll K.M."/>
            <person name="Woyke T."/>
            <person name="Jebbar M."/>
        </authorList>
    </citation>
    <scope>NUCLEOTIDE SEQUENCE [LARGE SCALE GENOMIC DNA]</scope>
    <source>
        <strain evidence="9">DSM 14283 / JCM 11233 / KA3</strain>
    </source>
</reference>
<keyword evidence="5" id="KW-1133">Transmembrane helix</keyword>
<accession>H2J4A1</accession>
<dbReference type="HOGENOM" id="CLU_000445_107_19_0"/>
<dbReference type="InterPro" id="IPR003660">
    <property type="entry name" value="HAMP_dom"/>
</dbReference>
<dbReference type="GO" id="GO:0007165">
    <property type="term" value="P:signal transduction"/>
    <property type="evidence" value="ECO:0007669"/>
    <property type="project" value="UniProtKB-KW"/>
</dbReference>
<evidence type="ECO:0000313" key="8">
    <source>
        <dbReference type="EMBL" id="AEX85916.1"/>
    </source>
</evidence>
<dbReference type="Gene3D" id="1.10.287.950">
    <property type="entry name" value="Methyl-accepting chemotaxis protein"/>
    <property type="match status" value="1"/>
</dbReference>
<evidence type="ECO:0000256" key="2">
    <source>
        <dbReference type="ARBA" id="ARBA00029447"/>
    </source>
</evidence>
<dbReference type="Pfam" id="PF00672">
    <property type="entry name" value="HAMP"/>
    <property type="match status" value="1"/>
</dbReference>
<keyword evidence="5" id="KW-0812">Transmembrane</keyword>
<dbReference type="STRING" id="443254.Marpi_1522"/>
<dbReference type="InterPro" id="IPR004089">
    <property type="entry name" value="MCPsignal_dom"/>
</dbReference>
<sequence>MKINGKILLFVSLILIISFSVFLFYSVIQSQNALEESFVSKLIVARDSKSMFLKNTLSLIEKDLEYFSKLPVIMQDFNDIVAQETMFKSMGDTENFLKELREVYYEKNPYKEREKLINFFYDENFDESKISDAAQTDLYPYNSTHEDLHPLLTKFVDTKDIYYDIYLVSKDGNILYSVKKNEDFATNLKNGKYKNTQLGILFNILESSGDTKVHFSDIGKYNAGNKKYGFFAGIKILNDYDEVSGYFIVYIDTNYLESALKDKSGMGKTGITYIVGTDKYLRSNLPDKEVLLTQKANTKPVEKALKGETGWMVSNNFEGKKVLSAYAPFQFKEVKWAFISEVSVEEAFAASKKIRNSLIFMSLIIILISILLSLIFSRKITNPLVNLSKKVDKFASGDFTVDFKIEGKDEVALIANSLKNMSDNLRDTTLWMLEAGKKIEESSEILAKISEKTASLNDNVLKKSQLIESNSENASATTEELTSGVNEVSTAAQNVSETAAEISRSVNNTTQLTQDGEKSIIKIAEIIDNAVKKSKETEKTVAVLAEKAQNIGEIVETITSITEQTNLLALNAAIEAARAGEAGKGFAVVADEIRKLAEESRKATEEIAKILNEIKDGAAKANQATDDTVKVISQVEISADEIQRKFSEILERVESINARVEDLTASAQQQSASTEEMAAATDKTAQMILEISKEVSDITREIEDESLEIENVSEKAMDLSKLVEQLNERLKKFKI</sequence>
<gene>
    <name evidence="8" type="ordered locus">Marpi_1522</name>
</gene>
<dbReference type="KEGG" id="mpz:Marpi_1522"/>
<feature type="transmembrane region" description="Helical" evidence="5">
    <location>
        <begin position="7"/>
        <end position="28"/>
    </location>
</feature>
<dbReference type="Proteomes" id="UP000007161">
    <property type="component" value="Chromosome"/>
</dbReference>
<feature type="coiled-coil region" evidence="4">
    <location>
        <begin position="695"/>
        <end position="729"/>
    </location>
</feature>
<keyword evidence="1 3" id="KW-0807">Transducer</keyword>
<dbReference type="RefSeq" id="WP_014296987.1">
    <property type="nucleotide sequence ID" value="NC_016751.1"/>
</dbReference>
<evidence type="ECO:0000256" key="4">
    <source>
        <dbReference type="SAM" id="Coils"/>
    </source>
</evidence>
<proteinExistence type="inferred from homology"/>
<dbReference type="PROSITE" id="PS50111">
    <property type="entry name" value="CHEMOTAXIS_TRANSDUC_2"/>
    <property type="match status" value="1"/>
</dbReference>
<evidence type="ECO:0000256" key="5">
    <source>
        <dbReference type="SAM" id="Phobius"/>
    </source>
</evidence>
<dbReference type="Gene3D" id="3.30.450.20">
    <property type="entry name" value="PAS domain"/>
    <property type="match status" value="1"/>
</dbReference>
<feature type="domain" description="Methyl-accepting transducer" evidence="6">
    <location>
        <begin position="449"/>
        <end position="685"/>
    </location>
</feature>
<evidence type="ECO:0000256" key="3">
    <source>
        <dbReference type="PROSITE-ProRule" id="PRU00284"/>
    </source>
</evidence>
<keyword evidence="4" id="KW-0175">Coiled coil</keyword>
<dbReference type="EMBL" id="CP003257">
    <property type="protein sequence ID" value="AEX85916.1"/>
    <property type="molecule type" value="Genomic_DNA"/>
</dbReference>
<keyword evidence="9" id="KW-1185">Reference proteome</keyword>
<dbReference type="PROSITE" id="PS50885">
    <property type="entry name" value="HAMP"/>
    <property type="match status" value="1"/>
</dbReference>